<dbReference type="Gene3D" id="1.20.1070.10">
    <property type="entry name" value="Rhodopsin 7-helix transmembrane proteins"/>
    <property type="match status" value="1"/>
</dbReference>
<feature type="compositionally biased region" description="Polar residues" evidence="1">
    <location>
        <begin position="421"/>
        <end position="431"/>
    </location>
</feature>
<sequence length="431" mass="48039">MESLQILLLALYGISCLLALEIIAIFTRVRKNLTLRVFSAVYAVFACTIFVPIAITNGKIAELDSQACRAQSLLMLYLLSLMYVLSFFLTFNVWSAVCTRKFRDQETRRFPLYLITSIIFALIPTVIVGVLNSKEKVGMGFGPHNVYCSYKFPIMSYAYGPLWYNALWLLLTFGMIVHAAARLLKYRSILSAAAKGASSSGQNNSKRGGTGGSGNKRNSSSANNSGSGTISLTMCYRFGVWGMIYLLIIGLANYRQTRAVFAGKYERSDMNLGVREFSGAVVGLAIWIIFGTGRAAWHASTIYVIYQRFKPAPRSVFNDGYDLRTYYNMPESGAAGSNSITNPQKPLGGVAVPSQAATSYRNDHPRNNPAVADPYRGYQGQGYQGQQQQQQQQQQAQQQDYQDYKQQYGRGYTSRDDYDQGYSNGQAPYRY</sequence>
<organism evidence="3 4">
    <name type="scientific">Powellomyces hirtus</name>
    <dbReference type="NCBI Taxonomy" id="109895"/>
    <lineage>
        <taxon>Eukaryota</taxon>
        <taxon>Fungi</taxon>
        <taxon>Fungi incertae sedis</taxon>
        <taxon>Chytridiomycota</taxon>
        <taxon>Chytridiomycota incertae sedis</taxon>
        <taxon>Chytridiomycetes</taxon>
        <taxon>Spizellomycetales</taxon>
        <taxon>Powellomycetaceae</taxon>
        <taxon>Powellomyces</taxon>
    </lineage>
</organism>
<name>A0A507ECR8_9FUNG</name>
<evidence type="ECO:0000256" key="2">
    <source>
        <dbReference type="SAM" id="Phobius"/>
    </source>
</evidence>
<evidence type="ECO:0000256" key="1">
    <source>
        <dbReference type="SAM" id="MobiDB-lite"/>
    </source>
</evidence>
<feature type="region of interest" description="Disordered" evidence="1">
    <location>
        <begin position="197"/>
        <end position="226"/>
    </location>
</feature>
<feature type="transmembrane region" description="Helical" evidence="2">
    <location>
        <begin position="6"/>
        <end position="26"/>
    </location>
</feature>
<feature type="transmembrane region" description="Helical" evidence="2">
    <location>
        <begin position="277"/>
        <end position="306"/>
    </location>
</feature>
<feature type="transmembrane region" description="Helical" evidence="2">
    <location>
        <begin position="33"/>
        <end position="55"/>
    </location>
</feature>
<reference evidence="3 4" key="1">
    <citation type="journal article" date="2019" name="Sci. Rep.">
        <title>Comparative genomics of chytrid fungi reveal insights into the obligate biotrophic and pathogenic lifestyle of Synchytrium endobioticum.</title>
        <authorList>
            <person name="van de Vossenberg B.T.L.H."/>
            <person name="Warris S."/>
            <person name="Nguyen H.D.T."/>
            <person name="van Gent-Pelzer M.P.E."/>
            <person name="Joly D.L."/>
            <person name="van de Geest H.C."/>
            <person name="Bonants P.J.M."/>
            <person name="Smith D.S."/>
            <person name="Levesque C.A."/>
            <person name="van der Lee T.A.J."/>
        </authorList>
    </citation>
    <scope>NUCLEOTIDE SEQUENCE [LARGE SCALE GENOMIC DNA]</scope>
    <source>
        <strain evidence="3 4">CBS 809.83</strain>
    </source>
</reference>
<comment type="caution">
    <text evidence="3">The sequence shown here is derived from an EMBL/GenBank/DDBJ whole genome shotgun (WGS) entry which is preliminary data.</text>
</comment>
<feature type="transmembrane region" description="Helical" evidence="2">
    <location>
        <begin position="75"/>
        <end position="98"/>
    </location>
</feature>
<accession>A0A507ECR8</accession>
<keyword evidence="2" id="KW-0472">Membrane</keyword>
<feature type="transmembrane region" description="Helical" evidence="2">
    <location>
        <begin position="162"/>
        <end position="181"/>
    </location>
</feature>
<dbReference type="Proteomes" id="UP000318582">
    <property type="component" value="Unassembled WGS sequence"/>
</dbReference>
<evidence type="ECO:0000313" key="3">
    <source>
        <dbReference type="EMBL" id="TPX61929.1"/>
    </source>
</evidence>
<protein>
    <recommendedName>
        <fullName evidence="5">G-protein coupled receptors family 2 profile 2 domain-containing protein</fullName>
    </recommendedName>
</protein>
<dbReference type="EMBL" id="QEAQ01000005">
    <property type="protein sequence ID" value="TPX61929.1"/>
    <property type="molecule type" value="Genomic_DNA"/>
</dbReference>
<dbReference type="AlphaFoldDB" id="A0A507ECR8"/>
<evidence type="ECO:0000313" key="4">
    <source>
        <dbReference type="Proteomes" id="UP000318582"/>
    </source>
</evidence>
<feature type="compositionally biased region" description="Low complexity" evidence="1">
    <location>
        <begin position="197"/>
        <end position="207"/>
    </location>
</feature>
<feature type="region of interest" description="Disordered" evidence="1">
    <location>
        <begin position="337"/>
        <end position="431"/>
    </location>
</feature>
<gene>
    <name evidence="3" type="ORF">PhCBS80983_g00873</name>
</gene>
<dbReference type="STRING" id="109895.A0A507ECR8"/>
<feature type="transmembrane region" description="Helical" evidence="2">
    <location>
        <begin position="110"/>
        <end position="131"/>
    </location>
</feature>
<keyword evidence="2" id="KW-0812">Transmembrane</keyword>
<feature type="transmembrane region" description="Helical" evidence="2">
    <location>
        <begin position="238"/>
        <end position="257"/>
    </location>
</feature>
<evidence type="ECO:0008006" key="5">
    <source>
        <dbReference type="Google" id="ProtNLM"/>
    </source>
</evidence>
<feature type="compositionally biased region" description="Low complexity" evidence="1">
    <location>
        <begin position="215"/>
        <end position="226"/>
    </location>
</feature>
<feature type="compositionally biased region" description="Low complexity" evidence="1">
    <location>
        <begin position="384"/>
        <end position="412"/>
    </location>
</feature>
<keyword evidence="4" id="KW-1185">Reference proteome</keyword>
<proteinExistence type="predicted"/>
<keyword evidence="2" id="KW-1133">Transmembrane helix</keyword>